<evidence type="ECO:0000256" key="1">
    <source>
        <dbReference type="SAM" id="Phobius"/>
    </source>
</evidence>
<dbReference type="GO" id="GO:0016020">
    <property type="term" value="C:membrane"/>
    <property type="evidence" value="ECO:0007669"/>
    <property type="project" value="InterPro"/>
</dbReference>
<keyword evidence="1" id="KW-0812">Transmembrane</keyword>
<keyword evidence="5" id="KW-1185">Reference proteome</keyword>
<evidence type="ECO:0000313" key="5">
    <source>
        <dbReference type="Proteomes" id="UP000663866"/>
    </source>
</evidence>
<name>A0A820FTE4_9BILA</name>
<dbReference type="Proteomes" id="UP000663856">
    <property type="component" value="Unassembled WGS sequence"/>
</dbReference>
<dbReference type="Proteomes" id="UP000676336">
    <property type="component" value="Unassembled WGS sequence"/>
</dbReference>
<feature type="transmembrane region" description="Helical" evidence="1">
    <location>
        <begin position="40"/>
        <end position="65"/>
    </location>
</feature>
<dbReference type="AlphaFoldDB" id="A0A820FTE4"/>
<feature type="transmembrane region" description="Helical" evidence="1">
    <location>
        <begin position="77"/>
        <end position="101"/>
    </location>
</feature>
<keyword evidence="1" id="KW-0472">Membrane</keyword>
<dbReference type="EMBL" id="CAJOBI010005283">
    <property type="protein sequence ID" value="CAF4027556.1"/>
    <property type="molecule type" value="Genomic_DNA"/>
</dbReference>
<accession>A0A820FTE4</accession>
<dbReference type="SUPFAM" id="SSF90112">
    <property type="entry name" value="Neurotransmitter-gated ion-channel transmembrane pore"/>
    <property type="match status" value="1"/>
</dbReference>
<dbReference type="InterPro" id="IPR036734">
    <property type="entry name" value="Neur_chan_lig-bd_sf"/>
</dbReference>
<organism evidence="4 5">
    <name type="scientific">Rotaria magnacalcarata</name>
    <dbReference type="NCBI Taxonomy" id="392030"/>
    <lineage>
        <taxon>Eukaryota</taxon>
        <taxon>Metazoa</taxon>
        <taxon>Spiralia</taxon>
        <taxon>Gnathifera</taxon>
        <taxon>Rotifera</taxon>
        <taxon>Eurotatoria</taxon>
        <taxon>Bdelloidea</taxon>
        <taxon>Philodinida</taxon>
        <taxon>Philodinidae</taxon>
        <taxon>Rotaria</taxon>
    </lineage>
</organism>
<proteinExistence type="predicted"/>
<keyword evidence="1" id="KW-1133">Transmembrane helix</keyword>
<comment type="caution">
    <text evidence="4">The sequence shown here is derived from an EMBL/GenBank/DDBJ whole genome shotgun (WGS) entry which is preliminary data.</text>
</comment>
<evidence type="ECO:0000313" key="3">
    <source>
        <dbReference type="EMBL" id="CAF4027556.1"/>
    </source>
</evidence>
<dbReference type="Proteomes" id="UP000663866">
    <property type="component" value="Unassembled WGS sequence"/>
</dbReference>
<evidence type="ECO:0000313" key="4">
    <source>
        <dbReference type="EMBL" id="CAF4266235.1"/>
    </source>
</evidence>
<dbReference type="Gene3D" id="2.70.170.10">
    <property type="entry name" value="Neurotransmitter-gated ion-channel ligand-binding domain"/>
    <property type="match status" value="1"/>
</dbReference>
<dbReference type="EMBL" id="CAJOBG010009439">
    <property type="protein sequence ID" value="CAF4266235.1"/>
    <property type="molecule type" value="Genomic_DNA"/>
</dbReference>
<dbReference type="EMBL" id="CAJNRF010006066">
    <property type="protein sequence ID" value="CAF2078097.1"/>
    <property type="molecule type" value="Genomic_DNA"/>
</dbReference>
<dbReference type="InterPro" id="IPR036719">
    <property type="entry name" value="Neuro-gated_channel_TM_sf"/>
</dbReference>
<protein>
    <submittedName>
        <fullName evidence="4">Uncharacterized protein</fullName>
    </submittedName>
</protein>
<sequence>MLPVKNVWIPDTMILNSADPSGYFTLSDYSYAGVYYTGDVYVILPVLTIKTKCMTCFMTYSVYSLNFSNLFPQQSEYLMMITLFFLLSICWTLISMIWFIICNHLISKVEMPKPLYAFCGQLQRVLFYCFEPPKQDEKKTKRLDTVVENGGISKPVEEQNTNKISDSKMKCISCQKLFASCFPSCNRVESSEKNQNIKIEDMEQIRNDSNDVTTTETITSTSTNEIVEQEKAKYNFCNRFESCQVEFDKDKANGEK</sequence>
<dbReference type="GO" id="GO:0005230">
    <property type="term" value="F:extracellular ligand-gated monoatomic ion channel activity"/>
    <property type="evidence" value="ECO:0007669"/>
    <property type="project" value="InterPro"/>
</dbReference>
<gene>
    <name evidence="4" type="ORF">OVN521_LOCUS29839</name>
    <name evidence="3" type="ORF">SMN809_LOCUS13393</name>
    <name evidence="2" type="ORF">WKI299_LOCUS15562</name>
</gene>
<reference evidence="4" key="1">
    <citation type="submission" date="2021-02" db="EMBL/GenBank/DDBJ databases">
        <authorList>
            <person name="Nowell W R."/>
        </authorList>
    </citation>
    <scope>NUCLEOTIDE SEQUENCE</scope>
</reference>
<evidence type="ECO:0000313" key="2">
    <source>
        <dbReference type="EMBL" id="CAF2078097.1"/>
    </source>
</evidence>